<evidence type="ECO:0000313" key="4">
    <source>
        <dbReference type="Proteomes" id="UP000019140"/>
    </source>
</evidence>
<feature type="domain" description="Guanylate cyclase" evidence="2">
    <location>
        <begin position="461"/>
        <end position="523"/>
    </location>
</feature>
<dbReference type="PANTHER" id="PTHR43081:SF1">
    <property type="entry name" value="ADENYLATE CYCLASE, TERMINAL-DIFFERENTIATION SPECIFIC"/>
    <property type="match status" value="1"/>
</dbReference>
<dbReference type="HOGENOM" id="CLU_000445_85_1_7"/>
<proteinExistence type="predicted"/>
<accession>W4MCA2</accession>
<dbReference type="AlphaFoldDB" id="W4MCA2"/>
<dbReference type="PANTHER" id="PTHR43081">
    <property type="entry name" value="ADENYLATE CYCLASE, TERMINAL-DIFFERENTIATION SPECIFIC-RELATED"/>
    <property type="match status" value="1"/>
</dbReference>
<feature type="transmembrane region" description="Helical" evidence="1">
    <location>
        <begin position="370"/>
        <end position="393"/>
    </location>
</feature>
<feature type="transmembrane region" description="Helical" evidence="1">
    <location>
        <begin position="345"/>
        <end position="363"/>
    </location>
</feature>
<sequence length="540" mass="59712">MVAFFIDQQLAIGLFAAMTTLDLLSRAPIISSICISLLVGLSILGLRNLGHLESLELAAYDQFIRARTPISGLNTRIALIGVTESDISAMGRWPISDALMGQILTTLMQYEPRAVGLDIYRDVKVPPGRDELNEVFTRYSSIVVPMHVGGEGKKGVDPPPVLSGTEQVDFNDILVDRGGIVRRGLLFQDYQGTTHYAFALRLALLYLQAEGIYPQSDPTNPEAIRLGQTTIRRFGANDGGYIEADALGYQFLLDFQEVQEAFPVFTLSNLLAGKVLRSAIHDKIVIIGTIAESVHDEFFTPFSLGLDADQQMPGAVLHASIASQLLRSALDGTRSVRVLSDALEWDWVLLWSALGAVIGLRLLSPWRFVLVVGGGLALLVFGSYVAFIYGWWIPLVPPVITWMLSAVIVTASVSYREAKQRALMQQLFERHSSPQVVNAIWEQRHDFIRNGRPRSERMVLTVLFTDLVGFTTISEKMEPQELVDWLDQYMEAMAPHVINHHGVILRFTGDGILAVFGAPLARNTEEEIGQDAIGRVPIFP</sequence>
<name>W4MCA2_9BACT</name>
<dbReference type="GO" id="GO:0035556">
    <property type="term" value="P:intracellular signal transduction"/>
    <property type="evidence" value="ECO:0007669"/>
    <property type="project" value="InterPro"/>
</dbReference>
<evidence type="ECO:0000256" key="1">
    <source>
        <dbReference type="SAM" id="Phobius"/>
    </source>
</evidence>
<organism evidence="3 4">
    <name type="scientific">Candidatus Entotheonella gemina</name>
    <dbReference type="NCBI Taxonomy" id="1429439"/>
    <lineage>
        <taxon>Bacteria</taxon>
        <taxon>Pseudomonadati</taxon>
        <taxon>Nitrospinota/Tectimicrobiota group</taxon>
        <taxon>Candidatus Tectimicrobiota</taxon>
        <taxon>Candidatus Entotheonellia</taxon>
        <taxon>Candidatus Entotheonellales</taxon>
        <taxon>Candidatus Entotheonellaceae</taxon>
        <taxon>Candidatus Entotheonella</taxon>
    </lineage>
</organism>
<dbReference type="Pfam" id="PF00211">
    <property type="entry name" value="Guanylate_cyc"/>
    <property type="match status" value="1"/>
</dbReference>
<dbReference type="GO" id="GO:0006171">
    <property type="term" value="P:cAMP biosynthetic process"/>
    <property type="evidence" value="ECO:0007669"/>
    <property type="project" value="TreeGrafter"/>
</dbReference>
<dbReference type="Gene3D" id="3.30.70.1230">
    <property type="entry name" value="Nucleotide cyclase"/>
    <property type="match status" value="1"/>
</dbReference>
<feature type="transmembrane region" description="Helical" evidence="1">
    <location>
        <begin position="399"/>
        <end position="415"/>
    </location>
</feature>
<evidence type="ECO:0000259" key="2">
    <source>
        <dbReference type="PROSITE" id="PS50125"/>
    </source>
</evidence>
<dbReference type="SUPFAM" id="SSF55073">
    <property type="entry name" value="Nucleotide cyclase"/>
    <property type="match status" value="1"/>
</dbReference>
<gene>
    <name evidence="3" type="ORF">ETSY2_08055</name>
</gene>
<feature type="non-terminal residue" evidence="3">
    <location>
        <position position="540"/>
    </location>
</feature>
<dbReference type="EMBL" id="AZHX01000328">
    <property type="protein sequence ID" value="ETX07984.1"/>
    <property type="molecule type" value="Genomic_DNA"/>
</dbReference>
<reference evidence="3 4" key="1">
    <citation type="journal article" date="2014" name="Nature">
        <title>An environmental bacterial taxon with a large and distinct metabolic repertoire.</title>
        <authorList>
            <person name="Wilson M.C."/>
            <person name="Mori T."/>
            <person name="Ruckert C."/>
            <person name="Uria A.R."/>
            <person name="Helf M.J."/>
            <person name="Takada K."/>
            <person name="Gernert C."/>
            <person name="Steffens U.A."/>
            <person name="Heycke N."/>
            <person name="Schmitt S."/>
            <person name="Rinke C."/>
            <person name="Helfrich E.J."/>
            <person name="Brachmann A.O."/>
            <person name="Gurgui C."/>
            <person name="Wakimoto T."/>
            <person name="Kracht M."/>
            <person name="Crusemann M."/>
            <person name="Hentschel U."/>
            <person name="Abe I."/>
            <person name="Matsunaga S."/>
            <person name="Kalinowski J."/>
            <person name="Takeyama H."/>
            <person name="Piel J."/>
        </authorList>
    </citation>
    <scope>NUCLEOTIDE SEQUENCE [LARGE SCALE GENOMIC DNA]</scope>
    <source>
        <strain evidence="4">TSY2</strain>
    </source>
</reference>
<protein>
    <recommendedName>
        <fullName evidence="2">Guanylate cyclase domain-containing protein</fullName>
    </recommendedName>
</protein>
<dbReference type="InterPro" id="IPR029787">
    <property type="entry name" value="Nucleotide_cyclase"/>
</dbReference>
<evidence type="ECO:0000313" key="3">
    <source>
        <dbReference type="EMBL" id="ETX07984.1"/>
    </source>
</evidence>
<keyword evidence="4" id="KW-1185">Reference proteome</keyword>
<keyword evidence="1" id="KW-0812">Transmembrane</keyword>
<dbReference type="GO" id="GO:0004016">
    <property type="term" value="F:adenylate cyclase activity"/>
    <property type="evidence" value="ECO:0007669"/>
    <property type="project" value="UniProtKB-ARBA"/>
</dbReference>
<dbReference type="Pfam" id="PF05226">
    <property type="entry name" value="CHASE2"/>
    <property type="match status" value="1"/>
</dbReference>
<dbReference type="InterPro" id="IPR001054">
    <property type="entry name" value="A/G_cyclase"/>
</dbReference>
<dbReference type="PROSITE" id="PS50125">
    <property type="entry name" value="GUANYLATE_CYCLASE_2"/>
    <property type="match status" value="1"/>
</dbReference>
<dbReference type="SMART" id="SM01080">
    <property type="entry name" value="CHASE2"/>
    <property type="match status" value="1"/>
</dbReference>
<comment type="caution">
    <text evidence="3">The sequence shown here is derived from an EMBL/GenBank/DDBJ whole genome shotgun (WGS) entry which is preliminary data.</text>
</comment>
<dbReference type="Proteomes" id="UP000019140">
    <property type="component" value="Unassembled WGS sequence"/>
</dbReference>
<dbReference type="CDD" id="cd07302">
    <property type="entry name" value="CHD"/>
    <property type="match status" value="1"/>
</dbReference>
<dbReference type="InterPro" id="IPR007890">
    <property type="entry name" value="CHASE2"/>
</dbReference>
<keyword evidence="1" id="KW-0472">Membrane</keyword>
<dbReference type="InterPro" id="IPR050697">
    <property type="entry name" value="Adenylyl/Guanylyl_Cyclase_3/4"/>
</dbReference>
<keyword evidence="1" id="KW-1133">Transmembrane helix</keyword>